<evidence type="ECO:0000313" key="3">
    <source>
        <dbReference type="Proteomes" id="UP000297147"/>
    </source>
</evidence>
<sequence length="82" mass="9037">MISSFDSILLVIYIIIAFAVAMAIIYLVFKGMTILLDKLMMLLLSKTTLDVEACSMITAVISTIVFGIIVLLIWLAVNNILL</sequence>
<keyword evidence="1" id="KW-1133">Transmembrane helix</keyword>
<feature type="transmembrane region" description="Helical" evidence="1">
    <location>
        <begin position="7"/>
        <end position="36"/>
    </location>
</feature>
<name>A0A4D6DVD3_9CAUD</name>
<reference evidence="2 3" key="1">
    <citation type="submission" date="2019-03" db="EMBL/GenBank/DDBJ databases">
        <authorList>
            <person name="Geng H."/>
        </authorList>
    </citation>
    <scope>NUCLEOTIDE SEQUENCE [LARGE SCALE GENOMIC DNA]</scope>
</reference>
<dbReference type="Proteomes" id="UP000297147">
    <property type="component" value="Segment"/>
</dbReference>
<protein>
    <recommendedName>
        <fullName evidence="4">MbpY</fullName>
    </recommendedName>
</protein>
<keyword evidence="1" id="KW-0812">Transmembrane</keyword>
<organism evidence="2 3">
    <name type="scientific">Staphylococcus phage vBSM-A1</name>
    <dbReference type="NCBI Taxonomy" id="2557578"/>
    <lineage>
        <taxon>Viruses</taxon>
        <taxon>Duplodnaviria</taxon>
        <taxon>Heunggongvirae</taxon>
        <taxon>Uroviricota</taxon>
        <taxon>Caudoviricetes</taxon>
        <taxon>Herelleviridae</taxon>
        <taxon>Twortvirinae</taxon>
        <taxon>Kayvirus</taxon>
        <taxon>Kayvirus G1</taxon>
    </lineage>
</organism>
<proteinExistence type="predicted"/>
<feature type="transmembrane region" description="Helical" evidence="1">
    <location>
        <begin position="56"/>
        <end position="77"/>
    </location>
</feature>
<keyword evidence="1" id="KW-0472">Membrane</keyword>
<evidence type="ECO:0008006" key="4">
    <source>
        <dbReference type="Google" id="ProtNLM"/>
    </source>
</evidence>
<evidence type="ECO:0000256" key="1">
    <source>
        <dbReference type="SAM" id="Phobius"/>
    </source>
</evidence>
<accession>A0A4D6DVD3</accession>
<dbReference type="EMBL" id="MK584893">
    <property type="protein sequence ID" value="QBZ70327.1"/>
    <property type="molecule type" value="Genomic_DNA"/>
</dbReference>
<evidence type="ECO:0000313" key="2">
    <source>
        <dbReference type="EMBL" id="QBZ70327.1"/>
    </source>
</evidence>